<evidence type="ECO:0000256" key="3">
    <source>
        <dbReference type="ARBA" id="ARBA00012291"/>
    </source>
</evidence>
<dbReference type="InterPro" id="IPR004468">
    <property type="entry name" value="CTP_synthase"/>
</dbReference>
<evidence type="ECO:0000313" key="11">
    <source>
        <dbReference type="EMBL" id="EQD62957.1"/>
    </source>
</evidence>
<comment type="caution">
    <text evidence="11">The sequence shown here is derived from an EMBL/GenBank/DDBJ whole genome shotgun (WGS) entry which is preliminary data.</text>
</comment>
<keyword evidence="8" id="KW-0665">Pyrimidine biosynthesis</keyword>
<evidence type="ECO:0000256" key="5">
    <source>
        <dbReference type="ARBA" id="ARBA00022741"/>
    </source>
</evidence>
<dbReference type="PANTHER" id="PTHR11550:SF0">
    <property type="entry name" value="CTP SYNTHASE-RELATED"/>
    <property type="match status" value="1"/>
</dbReference>
<feature type="domain" description="Glutamine amidotransferase" evidence="10">
    <location>
        <begin position="4"/>
        <end position="60"/>
    </location>
</feature>
<feature type="non-terminal residue" evidence="11">
    <location>
        <position position="60"/>
    </location>
</feature>
<dbReference type="Gene3D" id="3.40.50.880">
    <property type="match status" value="1"/>
</dbReference>
<dbReference type="InterPro" id="IPR017926">
    <property type="entry name" value="GATASE"/>
</dbReference>
<keyword evidence="7" id="KW-0315">Glutamine amidotransferase</keyword>
<dbReference type="PROSITE" id="PS51273">
    <property type="entry name" value="GATASE_TYPE_1"/>
    <property type="match status" value="1"/>
</dbReference>
<dbReference type="SUPFAM" id="SSF52317">
    <property type="entry name" value="Class I glutamine amidotransferase-like"/>
    <property type="match status" value="1"/>
</dbReference>
<dbReference type="InterPro" id="IPR029062">
    <property type="entry name" value="Class_I_gatase-like"/>
</dbReference>
<dbReference type="GO" id="GO:0019856">
    <property type="term" value="P:pyrimidine nucleobase biosynthetic process"/>
    <property type="evidence" value="ECO:0007669"/>
    <property type="project" value="TreeGrafter"/>
</dbReference>
<comment type="catalytic activity">
    <reaction evidence="9">
        <text>UTP + L-glutamine + ATP + H2O = CTP + L-glutamate + ADP + phosphate + 2 H(+)</text>
        <dbReference type="Rhea" id="RHEA:26426"/>
        <dbReference type="ChEBI" id="CHEBI:15377"/>
        <dbReference type="ChEBI" id="CHEBI:15378"/>
        <dbReference type="ChEBI" id="CHEBI:29985"/>
        <dbReference type="ChEBI" id="CHEBI:30616"/>
        <dbReference type="ChEBI" id="CHEBI:37563"/>
        <dbReference type="ChEBI" id="CHEBI:43474"/>
        <dbReference type="ChEBI" id="CHEBI:46398"/>
        <dbReference type="ChEBI" id="CHEBI:58359"/>
        <dbReference type="ChEBI" id="CHEBI:456216"/>
        <dbReference type="EC" id="6.3.4.2"/>
    </reaction>
</comment>
<accession>T1AZH3</accession>
<sequence length="60" mass="6555">MGLELRWINTETLEPGDPTPFEGLHGLVIPGGFGHRGIEGKIAASRYARKHQVPFLGLCL</sequence>
<comment type="pathway">
    <text evidence="1">Pyrimidine metabolism; CTP biosynthesis via de novo pathway; CTP from UDP: step 2/2.</text>
</comment>
<keyword evidence="5" id="KW-0547">Nucleotide-binding</keyword>
<name>T1AZH3_9ZZZZ</name>
<proteinExistence type="inferred from homology"/>
<dbReference type="GO" id="GO:0005829">
    <property type="term" value="C:cytosol"/>
    <property type="evidence" value="ECO:0007669"/>
    <property type="project" value="TreeGrafter"/>
</dbReference>
<gene>
    <name evidence="11" type="ORF">B1B_07043</name>
</gene>
<evidence type="ECO:0000256" key="9">
    <source>
        <dbReference type="ARBA" id="ARBA00047781"/>
    </source>
</evidence>
<evidence type="ECO:0000256" key="6">
    <source>
        <dbReference type="ARBA" id="ARBA00022840"/>
    </source>
</evidence>
<organism evidence="11">
    <name type="scientific">mine drainage metagenome</name>
    <dbReference type="NCBI Taxonomy" id="410659"/>
    <lineage>
        <taxon>unclassified sequences</taxon>
        <taxon>metagenomes</taxon>
        <taxon>ecological metagenomes</taxon>
    </lineage>
</organism>
<reference evidence="11" key="2">
    <citation type="journal article" date="2014" name="ISME J.">
        <title>Microbial stratification in low pH oxic and suboxic macroscopic growths along an acid mine drainage.</title>
        <authorList>
            <person name="Mendez-Garcia C."/>
            <person name="Mesa V."/>
            <person name="Sprenger R.R."/>
            <person name="Richter M."/>
            <person name="Diez M.S."/>
            <person name="Solano J."/>
            <person name="Bargiela R."/>
            <person name="Golyshina O.V."/>
            <person name="Manteca A."/>
            <person name="Ramos J.L."/>
            <person name="Gallego J.R."/>
            <person name="Llorente I."/>
            <person name="Martins Dos Santos V.A."/>
            <person name="Jensen O.N."/>
            <person name="Pelaez A.I."/>
            <person name="Sanchez J."/>
            <person name="Ferrer M."/>
        </authorList>
    </citation>
    <scope>NUCLEOTIDE SEQUENCE</scope>
</reference>
<comment type="similarity">
    <text evidence="2">Belongs to the CTP synthase family.</text>
</comment>
<dbReference type="AlphaFoldDB" id="T1AZH3"/>
<dbReference type="GO" id="GO:0006241">
    <property type="term" value="P:CTP biosynthetic process"/>
    <property type="evidence" value="ECO:0007669"/>
    <property type="project" value="TreeGrafter"/>
</dbReference>
<keyword evidence="6" id="KW-0067">ATP-binding</keyword>
<dbReference type="GO" id="GO:0003883">
    <property type="term" value="F:CTP synthase activity"/>
    <property type="evidence" value="ECO:0007669"/>
    <property type="project" value="UniProtKB-EC"/>
</dbReference>
<evidence type="ECO:0000256" key="8">
    <source>
        <dbReference type="ARBA" id="ARBA00022975"/>
    </source>
</evidence>
<dbReference type="Pfam" id="PF00117">
    <property type="entry name" value="GATase"/>
    <property type="match status" value="1"/>
</dbReference>
<evidence type="ECO:0000259" key="10">
    <source>
        <dbReference type="Pfam" id="PF00117"/>
    </source>
</evidence>
<evidence type="ECO:0000256" key="7">
    <source>
        <dbReference type="ARBA" id="ARBA00022962"/>
    </source>
</evidence>
<dbReference type="GO" id="GO:0005524">
    <property type="term" value="F:ATP binding"/>
    <property type="evidence" value="ECO:0007669"/>
    <property type="project" value="UniProtKB-KW"/>
</dbReference>
<protein>
    <recommendedName>
        <fullName evidence="3">CTP synthase (glutamine hydrolyzing)</fullName>
        <ecNumber evidence="3">6.3.4.2</ecNumber>
    </recommendedName>
</protein>
<evidence type="ECO:0000256" key="1">
    <source>
        <dbReference type="ARBA" id="ARBA00005171"/>
    </source>
</evidence>
<evidence type="ECO:0000256" key="2">
    <source>
        <dbReference type="ARBA" id="ARBA00007533"/>
    </source>
</evidence>
<dbReference type="PANTHER" id="PTHR11550">
    <property type="entry name" value="CTP SYNTHASE"/>
    <property type="match status" value="1"/>
</dbReference>
<dbReference type="EMBL" id="AUZY01004481">
    <property type="protein sequence ID" value="EQD62957.1"/>
    <property type="molecule type" value="Genomic_DNA"/>
</dbReference>
<keyword evidence="4" id="KW-0436">Ligase</keyword>
<reference evidence="11" key="1">
    <citation type="submission" date="2013-08" db="EMBL/GenBank/DDBJ databases">
        <authorList>
            <person name="Mendez C."/>
            <person name="Richter M."/>
            <person name="Ferrer M."/>
            <person name="Sanchez J."/>
        </authorList>
    </citation>
    <scope>NUCLEOTIDE SEQUENCE</scope>
</reference>
<dbReference type="GO" id="GO:0042802">
    <property type="term" value="F:identical protein binding"/>
    <property type="evidence" value="ECO:0007669"/>
    <property type="project" value="TreeGrafter"/>
</dbReference>
<dbReference type="EC" id="6.3.4.2" evidence="3"/>
<evidence type="ECO:0000256" key="4">
    <source>
        <dbReference type="ARBA" id="ARBA00022598"/>
    </source>
</evidence>